<accession>A0A9X9PVV1</accession>
<evidence type="ECO:0000313" key="3">
    <source>
        <dbReference type="Proteomes" id="UP000269945"/>
    </source>
</evidence>
<evidence type="ECO:0000313" key="2">
    <source>
        <dbReference type="EMBL" id="VCW68557.1"/>
    </source>
</evidence>
<protein>
    <submittedName>
        <fullName evidence="2">Uncharacterized protein</fullName>
    </submittedName>
</protein>
<proteinExistence type="predicted"/>
<feature type="region of interest" description="Disordered" evidence="1">
    <location>
        <begin position="1"/>
        <end position="48"/>
    </location>
</feature>
<dbReference type="Proteomes" id="UP000269945">
    <property type="component" value="Unassembled WGS sequence"/>
</dbReference>
<reference evidence="2 3" key="1">
    <citation type="submission" date="2018-10" db="EMBL/GenBank/DDBJ databases">
        <authorList>
            <person name="Ekblom R."/>
            <person name="Jareborg N."/>
        </authorList>
    </citation>
    <scope>NUCLEOTIDE SEQUENCE [LARGE SCALE GENOMIC DNA]</scope>
    <source>
        <tissue evidence="2">Muscle</tissue>
    </source>
</reference>
<dbReference type="EMBL" id="CYRY02004016">
    <property type="protein sequence ID" value="VCW68557.1"/>
    <property type="molecule type" value="Genomic_DNA"/>
</dbReference>
<feature type="non-terminal residue" evidence="2">
    <location>
        <position position="125"/>
    </location>
</feature>
<evidence type="ECO:0000256" key="1">
    <source>
        <dbReference type="SAM" id="MobiDB-lite"/>
    </source>
</evidence>
<sequence>MRRARRTLDGRTEDSGAGPVARWQEHGSRWPQGRVSQTPRSGPHPSRPTVMVAAAGGAGGGFLLDRVPSLSPGPHRRVRTRPTHTRTCRAAAPFFTRCFTDFQAVQKVIRDSFYVLQIKVVCHPQ</sequence>
<gene>
    <name evidence="2" type="ORF">BN2614_LOCUS1</name>
</gene>
<comment type="caution">
    <text evidence="2">The sequence shown here is derived from an EMBL/GenBank/DDBJ whole genome shotgun (WGS) entry which is preliminary data.</text>
</comment>
<keyword evidence="3" id="KW-1185">Reference proteome</keyword>
<name>A0A9X9PVV1_GULGU</name>
<dbReference type="AlphaFoldDB" id="A0A9X9PVV1"/>
<feature type="compositionally biased region" description="Basic and acidic residues" evidence="1">
    <location>
        <begin position="1"/>
        <end position="14"/>
    </location>
</feature>
<organism evidence="2 3">
    <name type="scientific">Gulo gulo</name>
    <name type="common">Wolverine</name>
    <name type="synonym">Gluton</name>
    <dbReference type="NCBI Taxonomy" id="48420"/>
    <lineage>
        <taxon>Eukaryota</taxon>
        <taxon>Metazoa</taxon>
        <taxon>Chordata</taxon>
        <taxon>Craniata</taxon>
        <taxon>Vertebrata</taxon>
        <taxon>Euteleostomi</taxon>
        <taxon>Mammalia</taxon>
        <taxon>Eutheria</taxon>
        <taxon>Laurasiatheria</taxon>
        <taxon>Carnivora</taxon>
        <taxon>Caniformia</taxon>
        <taxon>Musteloidea</taxon>
        <taxon>Mustelidae</taxon>
        <taxon>Guloninae</taxon>
        <taxon>Gulo</taxon>
    </lineage>
</organism>